<reference evidence="1" key="1">
    <citation type="submission" date="2023-07" db="EMBL/GenBank/DDBJ databases">
        <title>Biological control against Fusarium languescens, the causal agent of wilt in Jalapeno peppers, by a novel bacterial subspecies: Bacillus cabrialesii subsp. tritici TSO2.</title>
        <authorList>
            <person name="Montoya-Martinez A.C."/>
            <person name="Figueroa-Brambila K.M."/>
            <person name="Escalante-Beltran A."/>
            <person name="Lopez-Montoya N.D."/>
            <person name="Valenzuela-Ruiz V."/>
            <person name="Parra-Cota F.I."/>
            <person name="Estrada Alvarado M.I."/>
            <person name="De Los Santos Villalobos S."/>
        </authorList>
    </citation>
    <scope>NUCLEOTIDE SEQUENCE</scope>
    <source>
        <strain evidence="1">TSO2</strain>
    </source>
</reference>
<protein>
    <recommendedName>
        <fullName evidence="3">Bacteriophage SP-beta YorD domain-containing protein</fullName>
    </recommendedName>
</protein>
<proteinExistence type="predicted"/>
<accession>A0ABT9DN22</accession>
<sequence length="153" mass="17126">MKLIYPYGEDKIYLGRPIELHPDRESGRYIIPANATDIPPEINGEGMWRPLFDEEKQTWVETADEEYKEQLKQGSIPETNPIAEQLATLGQQLADEKLARKQAELAQNALGVQLTAEVLARKEAETLNQSLGEQVASLKLDVLYLKGGMTSES</sequence>
<evidence type="ECO:0000313" key="1">
    <source>
        <dbReference type="EMBL" id="MDO8226083.1"/>
    </source>
</evidence>
<comment type="caution">
    <text evidence="1">The sequence shown here is derived from an EMBL/GenBank/DDBJ whole genome shotgun (WGS) entry which is preliminary data.</text>
</comment>
<dbReference type="EMBL" id="JAHBMK020000001">
    <property type="protein sequence ID" value="MDO8226083.1"/>
    <property type="molecule type" value="Genomic_DNA"/>
</dbReference>
<gene>
    <name evidence="1" type="ORF">KHP33_014720</name>
</gene>
<evidence type="ECO:0000313" key="2">
    <source>
        <dbReference type="Proteomes" id="UP001177121"/>
    </source>
</evidence>
<organism evidence="1 2">
    <name type="scientific">Bacillus cabrialesii subsp. tritici</name>
    <dbReference type="NCBI Taxonomy" id="2944916"/>
    <lineage>
        <taxon>Bacteria</taxon>
        <taxon>Bacillati</taxon>
        <taxon>Bacillota</taxon>
        <taxon>Bacilli</taxon>
        <taxon>Bacillales</taxon>
        <taxon>Bacillaceae</taxon>
        <taxon>Bacillus</taxon>
        <taxon>Bacillus cabrialesii</taxon>
    </lineage>
</organism>
<keyword evidence="2" id="KW-1185">Reference proteome</keyword>
<dbReference type="Proteomes" id="UP001177121">
    <property type="component" value="Unassembled WGS sequence"/>
</dbReference>
<dbReference type="RefSeq" id="WP_213400006.1">
    <property type="nucleotide sequence ID" value="NZ_JAHBMK020000001.1"/>
</dbReference>
<evidence type="ECO:0008006" key="3">
    <source>
        <dbReference type="Google" id="ProtNLM"/>
    </source>
</evidence>
<name>A0ABT9DN22_9BACI</name>